<dbReference type="EMBL" id="JBHRYD010000015">
    <property type="protein sequence ID" value="MFC3706202.1"/>
    <property type="molecule type" value="Genomic_DNA"/>
</dbReference>
<dbReference type="Gene3D" id="1.10.238.160">
    <property type="match status" value="1"/>
</dbReference>
<proteinExistence type="predicted"/>
<dbReference type="InterPro" id="IPR010260">
    <property type="entry name" value="AlpA"/>
</dbReference>
<dbReference type="Pfam" id="PF05930">
    <property type="entry name" value="Phage_AlpA"/>
    <property type="match status" value="1"/>
</dbReference>
<accession>A0ABV7X4D6</accession>
<organism evidence="1 2">
    <name type="scientific">Devosia honganensis</name>
    <dbReference type="NCBI Taxonomy" id="1610527"/>
    <lineage>
        <taxon>Bacteria</taxon>
        <taxon>Pseudomonadati</taxon>
        <taxon>Pseudomonadota</taxon>
        <taxon>Alphaproteobacteria</taxon>
        <taxon>Hyphomicrobiales</taxon>
        <taxon>Devosiaceae</taxon>
        <taxon>Devosia</taxon>
    </lineage>
</organism>
<keyword evidence="2" id="KW-1185">Reference proteome</keyword>
<protein>
    <submittedName>
        <fullName evidence="1">Helix-turn-helix transcriptional regulator</fullName>
    </submittedName>
</protein>
<sequence>MINQKTLLPIREICKRTRLSRSAIFNFRISGQFSLAICLGRKRITWVESDIDEWIEQRVKQNRIRQALDTANK</sequence>
<evidence type="ECO:0000313" key="2">
    <source>
        <dbReference type="Proteomes" id="UP001595613"/>
    </source>
</evidence>
<evidence type="ECO:0000313" key="1">
    <source>
        <dbReference type="EMBL" id="MFC3706202.1"/>
    </source>
</evidence>
<name>A0ABV7X4D6_9HYPH</name>
<comment type="caution">
    <text evidence="1">The sequence shown here is derived from an EMBL/GenBank/DDBJ whole genome shotgun (WGS) entry which is preliminary data.</text>
</comment>
<dbReference type="RefSeq" id="WP_380098282.1">
    <property type="nucleotide sequence ID" value="NZ_JBHRYD010000015.1"/>
</dbReference>
<gene>
    <name evidence="1" type="ORF">ACFOOL_15725</name>
</gene>
<reference evidence="2" key="1">
    <citation type="journal article" date="2019" name="Int. J. Syst. Evol. Microbiol.">
        <title>The Global Catalogue of Microorganisms (GCM) 10K type strain sequencing project: providing services to taxonomists for standard genome sequencing and annotation.</title>
        <authorList>
            <consortium name="The Broad Institute Genomics Platform"/>
            <consortium name="The Broad Institute Genome Sequencing Center for Infectious Disease"/>
            <person name="Wu L."/>
            <person name="Ma J."/>
        </authorList>
    </citation>
    <scope>NUCLEOTIDE SEQUENCE [LARGE SCALE GENOMIC DNA]</scope>
    <source>
        <strain evidence="2">KCTC 42281</strain>
    </source>
</reference>
<dbReference type="Proteomes" id="UP001595613">
    <property type="component" value="Unassembled WGS sequence"/>
</dbReference>